<accession>A0ABT2D021</accession>
<evidence type="ECO:0000256" key="3">
    <source>
        <dbReference type="ARBA" id="ARBA00022989"/>
    </source>
</evidence>
<evidence type="ECO:0000256" key="2">
    <source>
        <dbReference type="ARBA" id="ARBA00022692"/>
    </source>
</evidence>
<feature type="transmembrane region" description="Helical" evidence="5">
    <location>
        <begin position="20"/>
        <end position="42"/>
    </location>
</feature>
<feature type="transmembrane region" description="Helical" evidence="5">
    <location>
        <begin position="227"/>
        <end position="251"/>
    </location>
</feature>
<feature type="transmembrane region" description="Helical" evidence="5">
    <location>
        <begin position="199"/>
        <end position="221"/>
    </location>
</feature>
<keyword evidence="7" id="KW-1185">Reference proteome</keyword>
<comment type="caution">
    <text evidence="6">The sequence shown here is derived from an EMBL/GenBank/DDBJ whole genome shotgun (WGS) entry which is preliminary data.</text>
</comment>
<keyword evidence="4 5" id="KW-0472">Membrane</keyword>
<name>A0ABT2D021_9BURK</name>
<evidence type="ECO:0000313" key="7">
    <source>
        <dbReference type="Proteomes" id="UP001204621"/>
    </source>
</evidence>
<sequence>MGAIARAWGRAFRSQFSGKIMLLSLLPLLLSVALWFGLLYTFMQPLLDWLHGMFAEYGAFGISGSVLAFLGLAALKAMVVPLAAMLLLLPLMIITSLVFMGVVAMPSIARHVGQRQFPTLERKEGGNMIGSLLVSVFAILVFAVLWLVSLPLLAFPPLALVVQALLWGWLTAKVMSYDALAAHASLEERHALLRRHRGALLAIGTLSGFAGALPGIAWVGGAVASVVLFPVLAVLSIWLYIVIFIFTGLWFQYYCLEALARLREEAPALP</sequence>
<comment type="subcellular location">
    <subcellularLocation>
        <location evidence="1">Membrane</location>
        <topology evidence="1">Multi-pass membrane protein</topology>
    </subcellularLocation>
</comment>
<feature type="transmembrane region" description="Helical" evidence="5">
    <location>
        <begin position="54"/>
        <end position="75"/>
    </location>
</feature>
<evidence type="ECO:0000313" key="6">
    <source>
        <dbReference type="EMBL" id="MCS0659410.1"/>
    </source>
</evidence>
<dbReference type="EMBL" id="JANUGU010000005">
    <property type="protein sequence ID" value="MCS0659410.1"/>
    <property type="molecule type" value="Genomic_DNA"/>
</dbReference>
<evidence type="ECO:0000256" key="5">
    <source>
        <dbReference type="SAM" id="Phobius"/>
    </source>
</evidence>
<dbReference type="Proteomes" id="UP001204621">
    <property type="component" value="Unassembled WGS sequence"/>
</dbReference>
<protein>
    <submittedName>
        <fullName evidence="6">EI24 domain-containing protein</fullName>
    </submittedName>
</protein>
<feature type="transmembrane region" description="Helical" evidence="5">
    <location>
        <begin position="81"/>
        <end position="105"/>
    </location>
</feature>
<organism evidence="6 7">
    <name type="scientific">Massilia terrae</name>
    <dbReference type="NCBI Taxonomy" id="1811224"/>
    <lineage>
        <taxon>Bacteria</taxon>
        <taxon>Pseudomonadati</taxon>
        <taxon>Pseudomonadota</taxon>
        <taxon>Betaproteobacteria</taxon>
        <taxon>Burkholderiales</taxon>
        <taxon>Oxalobacteraceae</taxon>
        <taxon>Telluria group</taxon>
        <taxon>Massilia</taxon>
    </lineage>
</organism>
<dbReference type="InterPro" id="IPR059112">
    <property type="entry name" value="CysZ/EI24"/>
</dbReference>
<gene>
    <name evidence="6" type="ORF">NX778_15170</name>
</gene>
<dbReference type="Pfam" id="PF07264">
    <property type="entry name" value="EI24"/>
    <property type="match status" value="1"/>
</dbReference>
<feature type="transmembrane region" description="Helical" evidence="5">
    <location>
        <begin position="126"/>
        <end position="148"/>
    </location>
</feature>
<proteinExistence type="predicted"/>
<evidence type="ECO:0000256" key="1">
    <source>
        <dbReference type="ARBA" id="ARBA00004141"/>
    </source>
</evidence>
<keyword evidence="2 5" id="KW-0812">Transmembrane</keyword>
<reference evidence="6 7" key="1">
    <citation type="submission" date="2022-08" db="EMBL/GenBank/DDBJ databases">
        <title>Reclassification of Massilia species as members of the genera Telluria, Duganella, Pseudoduganella, Mokoshia gen. nov. and Zemynaea gen. nov. using orthogonal and non-orthogonal genome-based approaches.</title>
        <authorList>
            <person name="Bowman J.P."/>
        </authorList>
    </citation>
    <scope>NUCLEOTIDE SEQUENCE [LARGE SCALE GENOMIC DNA]</scope>
    <source>
        <strain evidence="6 7">JCM 31606</strain>
    </source>
</reference>
<evidence type="ECO:0000256" key="4">
    <source>
        <dbReference type="ARBA" id="ARBA00023136"/>
    </source>
</evidence>
<dbReference type="RefSeq" id="WP_258812602.1">
    <property type="nucleotide sequence ID" value="NZ_JANUGU010000005.1"/>
</dbReference>
<keyword evidence="3 5" id="KW-1133">Transmembrane helix</keyword>